<dbReference type="EMBL" id="JBHTIU010000028">
    <property type="protein sequence ID" value="MFD0869328.1"/>
    <property type="molecule type" value="Genomic_DNA"/>
</dbReference>
<evidence type="ECO:0008006" key="3">
    <source>
        <dbReference type="Google" id="ProtNLM"/>
    </source>
</evidence>
<dbReference type="SUPFAM" id="SSF53335">
    <property type="entry name" value="S-adenosyl-L-methionine-dependent methyltransferases"/>
    <property type="match status" value="1"/>
</dbReference>
<dbReference type="Gene3D" id="3.40.50.150">
    <property type="entry name" value="Vaccinia Virus protein VP39"/>
    <property type="match status" value="1"/>
</dbReference>
<evidence type="ECO:0000313" key="1">
    <source>
        <dbReference type="EMBL" id="MFD0869328.1"/>
    </source>
</evidence>
<gene>
    <name evidence="1" type="ORF">ACFQ03_09200</name>
</gene>
<accession>A0ABW3DAK8</accession>
<protein>
    <recommendedName>
        <fullName evidence="3">Methyltransferase</fullName>
    </recommendedName>
</protein>
<evidence type="ECO:0000313" key="2">
    <source>
        <dbReference type="Proteomes" id="UP001597120"/>
    </source>
</evidence>
<name>A0ABW3DAK8_9BACL</name>
<dbReference type="RefSeq" id="WP_379287635.1">
    <property type="nucleotide sequence ID" value="NZ_JBHTIU010000028.1"/>
</dbReference>
<sequence>MNLSELAKQVETGKFKQHLEKHFPEDVALRLGGMTAAEIEREFKQVIQVPIRLSGEMGHELFELFYTASWFNLFDRLQVPADGMLFEIAAGDTVYIPKALDAYSSVAKYVTANLNKELSENFMRKTASLRIDIRVIQDDGIHILDYYPEGSFDVVSLHHAVNDIIQTIIANQEGIDTVNSNWWTIEPQMLQAVMAYHNRGELKNAAYGGFIGIIETLGKLLKPGGYMIFDNCTHEGYEKLGYSSEFHSAYIQLAREWIQEANLGLEEVKLEAYDSKWWMVLRKL</sequence>
<comment type="caution">
    <text evidence="1">The sequence shown here is derived from an EMBL/GenBank/DDBJ whole genome shotgun (WGS) entry which is preliminary data.</text>
</comment>
<dbReference type="InterPro" id="IPR029063">
    <property type="entry name" value="SAM-dependent_MTases_sf"/>
</dbReference>
<proteinExistence type="predicted"/>
<organism evidence="1 2">
    <name type="scientific">Paenibacillus residui</name>
    <dbReference type="NCBI Taxonomy" id="629724"/>
    <lineage>
        <taxon>Bacteria</taxon>
        <taxon>Bacillati</taxon>
        <taxon>Bacillota</taxon>
        <taxon>Bacilli</taxon>
        <taxon>Bacillales</taxon>
        <taxon>Paenibacillaceae</taxon>
        <taxon>Paenibacillus</taxon>
    </lineage>
</organism>
<reference evidence="2" key="1">
    <citation type="journal article" date="2019" name="Int. J. Syst. Evol. Microbiol.">
        <title>The Global Catalogue of Microorganisms (GCM) 10K type strain sequencing project: providing services to taxonomists for standard genome sequencing and annotation.</title>
        <authorList>
            <consortium name="The Broad Institute Genomics Platform"/>
            <consortium name="The Broad Institute Genome Sequencing Center for Infectious Disease"/>
            <person name="Wu L."/>
            <person name="Ma J."/>
        </authorList>
    </citation>
    <scope>NUCLEOTIDE SEQUENCE [LARGE SCALE GENOMIC DNA]</scope>
    <source>
        <strain evidence="2">CCUG 57263</strain>
    </source>
</reference>
<keyword evidence="2" id="KW-1185">Reference proteome</keyword>
<dbReference type="Proteomes" id="UP001597120">
    <property type="component" value="Unassembled WGS sequence"/>
</dbReference>